<organism evidence="1 2">
    <name type="scientific">Roseibium aggregatum (strain ATCC 25650 / DSM 13394 / JCM 20685 / NBRC 16684 / NCIMB 2208 / IAM 12614 / B1)</name>
    <name type="common">Stappia aggregata</name>
    <dbReference type="NCBI Taxonomy" id="384765"/>
    <lineage>
        <taxon>Bacteria</taxon>
        <taxon>Pseudomonadati</taxon>
        <taxon>Pseudomonadota</taxon>
        <taxon>Alphaproteobacteria</taxon>
        <taxon>Hyphomicrobiales</taxon>
        <taxon>Stappiaceae</taxon>
        <taxon>Roseibium</taxon>
    </lineage>
</organism>
<evidence type="ECO:0000313" key="1">
    <source>
        <dbReference type="EMBL" id="EAV44408.1"/>
    </source>
</evidence>
<comment type="caution">
    <text evidence="1">The sequence shown here is derived from an EMBL/GenBank/DDBJ whole genome shotgun (WGS) entry which is preliminary data.</text>
</comment>
<dbReference type="PANTHER" id="PTHR31687">
    <property type="match status" value="1"/>
</dbReference>
<evidence type="ECO:0008006" key="3">
    <source>
        <dbReference type="Google" id="ProtNLM"/>
    </source>
</evidence>
<sequence>MNDTQPALSLFRPQHVREKAYELLKLASDGKLAYVEAVPDQLETALAKVLETTRENYPDFHIPPYGIWRNFEAGGIDRWGALANARGFETAEEMLAAAADLAILGTYMKTRHPEGWVFEDRMTGTRATGQEAAALAAFHMFAAGSFSGEMTDPYRVDAQTLVQMDRMELAEGLQWDASDNDGLLEAMQRHLKRFGEALALRPDLFGEGDVTRPGLLAVQMAKKSDGAVSARDLLDRLLESFCPLWEGGAGDGNMVYGDSFEHSRQGGTPGPFIVPFHQAAQEMVYSLIEPLAWAGFEVSGLEALTPPADLAHAALFYDAGVLKVLEPDTALSPESARDRMIEIRAVALALTDRLADLLRHELKVHQDQLPLTCILEGGTSRAGGLYVQTHPQEAKKLGHFMNPGSVFWLPFGA</sequence>
<dbReference type="GeneID" id="68846357"/>
<dbReference type="InterPro" id="IPR012469">
    <property type="entry name" value="DUF1688"/>
</dbReference>
<name>A0NS79_ROSAI</name>
<gene>
    <name evidence="1" type="ORF">SIAM614_04580</name>
</gene>
<accession>A0NS79</accession>
<reference evidence="1 2" key="1">
    <citation type="submission" date="2006-05" db="EMBL/GenBank/DDBJ databases">
        <authorList>
            <person name="King G."/>
            <person name="Ferriera S."/>
            <person name="Johnson J."/>
            <person name="Kravitz S."/>
            <person name="Beeson K."/>
            <person name="Sutton G."/>
            <person name="Rogers Y.-H."/>
            <person name="Friedman R."/>
            <person name="Frazier M."/>
            <person name="Venter J.C."/>
        </authorList>
    </citation>
    <scope>NUCLEOTIDE SEQUENCE [LARGE SCALE GENOMIC DNA]</scope>
    <source>
        <strain evidence="2">ATCC 25650 / DSM 13394 / JCM 20685 / NBRC 16684 / NCIMB 2208 / IAM 12614 / B1</strain>
    </source>
</reference>
<protein>
    <recommendedName>
        <fullName evidence="3">DUF1688 family protein</fullName>
    </recommendedName>
</protein>
<evidence type="ECO:0000313" key="2">
    <source>
        <dbReference type="Proteomes" id="UP000004848"/>
    </source>
</evidence>
<dbReference type="AlphaFoldDB" id="A0NS79"/>
<dbReference type="OrthoDB" id="9779699at2"/>
<dbReference type="EMBL" id="AAUW01000006">
    <property type="protein sequence ID" value="EAV44408.1"/>
    <property type="molecule type" value="Genomic_DNA"/>
</dbReference>
<dbReference type="Pfam" id="PF07958">
    <property type="entry name" value="DUF1688"/>
    <property type="match status" value="1"/>
</dbReference>
<dbReference type="eggNOG" id="COG0807">
    <property type="taxonomic scope" value="Bacteria"/>
</dbReference>
<dbReference type="Proteomes" id="UP000004848">
    <property type="component" value="Unassembled WGS sequence"/>
</dbReference>
<dbReference type="PANTHER" id="PTHR31687:SF3">
    <property type="entry name" value="PROTEIN URG3"/>
    <property type="match status" value="1"/>
</dbReference>
<proteinExistence type="predicted"/>
<dbReference type="RefSeq" id="WP_006934143.1">
    <property type="nucleotide sequence ID" value="NZ_AAUW01000006.1"/>
</dbReference>